<gene>
    <name evidence="2" type="ORF">PENTCL1PPCAC_25587</name>
</gene>
<keyword evidence="1" id="KW-0472">Membrane</keyword>
<dbReference type="Proteomes" id="UP001432027">
    <property type="component" value="Unassembled WGS sequence"/>
</dbReference>
<keyword evidence="1" id="KW-0812">Transmembrane</keyword>
<evidence type="ECO:0000313" key="2">
    <source>
        <dbReference type="EMBL" id="GMT03413.1"/>
    </source>
</evidence>
<proteinExistence type="predicted"/>
<evidence type="ECO:0000256" key="1">
    <source>
        <dbReference type="SAM" id="Phobius"/>
    </source>
</evidence>
<reference evidence="2" key="1">
    <citation type="submission" date="2023-10" db="EMBL/GenBank/DDBJ databases">
        <title>Genome assembly of Pristionchus species.</title>
        <authorList>
            <person name="Yoshida K."/>
            <person name="Sommer R.J."/>
        </authorList>
    </citation>
    <scope>NUCLEOTIDE SEQUENCE</scope>
    <source>
        <strain evidence="2">RS0144</strain>
    </source>
</reference>
<feature type="transmembrane region" description="Helical" evidence="1">
    <location>
        <begin position="39"/>
        <end position="64"/>
    </location>
</feature>
<protein>
    <recommendedName>
        <fullName evidence="4">G protein-coupled receptor</fullName>
    </recommendedName>
</protein>
<sequence length="124" mass="13510">MDTILPIFEITVASVATVLALVLAVFVVPRALPRLPKALLLLIALSMVLSSTCAVIHVTISSFIDPNATILGVRIAQTIGIQTKTIALILLLIERIMFIVLHRFRDNSLLRSVILSIVVVLFIV</sequence>
<keyword evidence="1" id="KW-1133">Transmembrane helix</keyword>
<evidence type="ECO:0008006" key="4">
    <source>
        <dbReference type="Google" id="ProtNLM"/>
    </source>
</evidence>
<accession>A0AAV5UAM1</accession>
<name>A0AAV5UAM1_9BILA</name>
<comment type="caution">
    <text evidence="2">The sequence shown here is derived from an EMBL/GenBank/DDBJ whole genome shotgun (WGS) entry which is preliminary data.</text>
</comment>
<feature type="non-terminal residue" evidence="2">
    <location>
        <position position="124"/>
    </location>
</feature>
<evidence type="ECO:0000313" key="3">
    <source>
        <dbReference type="Proteomes" id="UP001432027"/>
    </source>
</evidence>
<feature type="transmembrane region" description="Helical" evidence="1">
    <location>
        <begin position="6"/>
        <end position="27"/>
    </location>
</feature>
<organism evidence="2 3">
    <name type="scientific">Pristionchus entomophagus</name>
    <dbReference type="NCBI Taxonomy" id="358040"/>
    <lineage>
        <taxon>Eukaryota</taxon>
        <taxon>Metazoa</taxon>
        <taxon>Ecdysozoa</taxon>
        <taxon>Nematoda</taxon>
        <taxon>Chromadorea</taxon>
        <taxon>Rhabditida</taxon>
        <taxon>Rhabditina</taxon>
        <taxon>Diplogasteromorpha</taxon>
        <taxon>Diplogasteroidea</taxon>
        <taxon>Neodiplogasteridae</taxon>
        <taxon>Pristionchus</taxon>
    </lineage>
</organism>
<keyword evidence="3" id="KW-1185">Reference proteome</keyword>
<dbReference type="EMBL" id="BTSX01000006">
    <property type="protein sequence ID" value="GMT03413.1"/>
    <property type="molecule type" value="Genomic_DNA"/>
</dbReference>
<dbReference type="AlphaFoldDB" id="A0AAV5UAM1"/>